<comment type="caution">
    <text evidence="2">The sequence shown here is derived from an EMBL/GenBank/DDBJ whole genome shotgun (WGS) entry which is preliminary data.</text>
</comment>
<dbReference type="Proteomes" id="UP000252107">
    <property type="component" value="Unassembled WGS sequence"/>
</dbReference>
<proteinExistence type="predicted"/>
<organism evidence="2 3">
    <name type="scientific">Nostoc minutum NIES-26</name>
    <dbReference type="NCBI Taxonomy" id="1844469"/>
    <lineage>
        <taxon>Bacteria</taxon>
        <taxon>Bacillati</taxon>
        <taxon>Cyanobacteriota</taxon>
        <taxon>Cyanophyceae</taxon>
        <taxon>Nostocales</taxon>
        <taxon>Nostocaceae</taxon>
        <taxon>Nostoc</taxon>
    </lineage>
</organism>
<sequence>MNSTMKSRQPKNPDKLGKKSLEPEQISVAKTLTPFEDVIHLAGICNLNLSGRKGIGALILKKGEDIQIKFCFDCLGIHPNLPYEQIPPVFDGIEAGLKEIPETESLTIHLGSFTSDQARQQELKSLEHNCTIDSLKLLIRSERLRTQELTKAGTRKNKFLRLWCTYTVTDDDSKHPDLIESLIRKLEKGWYSFTGEIHSFNNTRIENILKNSFNDGFLLWESILSNKMKLPMRVLSAEEVWYVIWQQFNHSLPTAIPNPLTLDEVHGLVETQTSDFHIRHHILENERSVPFFDRKWVKLQDKYIGALNFSQKPGGWIDELSQLRYLWELISRDSIFDTEIFCQLTKANQNITKTNLQRITKQSITSTTLSSEKGNIDVKSGLNIEEAVEAQKTIYKGNVVVHLGVAFLVHRKTTRELDEACRYLASYFLRPAVVDREVEYAWKIWLQCCPMVWEPLLTKPFNRRLPYFSSEAPGLMPLIRTATGDRTGFELIAEEGGTPVHLDLYQNHKNLAVFGATRSGKSVLVAGILTPALAQDIPVVALDYPKPDGTSTFSDYTNLLGEDGAYFDISSQSNNLFELPDLRGMEGELINERLNDFKEFLKSVLITMIVGTSIIGISPSMITNIESIIALTLKTFFNDDEIKLRYKAALSAGVGTKAWDETPTLQDFYQYCSPAFLKLDSIASNSRDILEPLEQIRLRLSYWLTTRVGQSISRPSSFKTDAKLLVFALRNLSSEADAAILALSAYAAALRRTLSSKASIFFLDEAPILFQFDSIAELIGRLCANGAKAGIRVILSAQEPESIYQSKAAAKIFANITTRLIGRIQSSAVDPFITRFKYPQEIIRVNSTEAFYPKKSGIYSQWLLDDNGKLTFCRYYPAHCLLASVANNPYEQELRTLFLKKYQDNPLLGLVRFSEDYIKMLREEESSIEAKQLLKSIEQQMKGVA</sequence>
<evidence type="ECO:0000313" key="3">
    <source>
        <dbReference type="Proteomes" id="UP000252107"/>
    </source>
</evidence>
<feature type="region of interest" description="Disordered" evidence="1">
    <location>
        <begin position="1"/>
        <end position="20"/>
    </location>
</feature>
<dbReference type="EMBL" id="LXQD01000323">
    <property type="protein sequence ID" value="RCJ22869.1"/>
    <property type="molecule type" value="Genomic_DNA"/>
</dbReference>
<evidence type="ECO:0008006" key="4">
    <source>
        <dbReference type="Google" id="ProtNLM"/>
    </source>
</evidence>
<dbReference type="SUPFAM" id="SSF52540">
    <property type="entry name" value="P-loop containing nucleoside triphosphate hydrolases"/>
    <property type="match status" value="1"/>
</dbReference>
<evidence type="ECO:0000313" key="2">
    <source>
        <dbReference type="EMBL" id="RCJ22869.1"/>
    </source>
</evidence>
<reference evidence="2" key="1">
    <citation type="submission" date="2016-04" db="EMBL/GenBank/DDBJ databases">
        <authorList>
            <person name="Tabuchi Yagui T.R."/>
        </authorList>
    </citation>
    <scope>NUCLEOTIDE SEQUENCE [LARGE SCALE GENOMIC DNA]</scope>
    <source>
        <strain evidence="2">NIES-26</strain>
    </source>
</reference>
<accession>A0A367QFG3</accession>
<dbReference type="AlphaFoldDB" id="A0A367QFG3"/>
<keyword evidence="3" id="KW-1185">Reference proteome</keyword>
<name>A0A367QFG3_9NOSO</name>
<feature type="compositionally biased region" description="Basic and acidic residues" evidence="1">
    <location>
        <begin position="11"/>
        <end position="20"/>
    </location>
</feature>
<evidence type="ECO:0000256" key="1">
    <source>
        <dbReference type="SAM" id="MobiDB-lite"/>
    </source>
</evidence>
<gene>
    <name evidence="2" type="ORF">A6770_29335</name>
</gene>
<dbReference type="InterPro" id="IPR027417">
    <property type="entry name" value="P-loop_NTPase"/>
</dbReference>
<dbReference type="Gene3D" id="3.40.50.300">
    <property type="entry name" value="P-loop containing nucleotide triphosphate hydrolases"/>
    <property type="match status" value="2"/>
</dbReference>
<protein>
    <recommendedName>
        <fullName evidence="4">Type IV secretion system coupling protein TraD DNA-binding domain-containing protein</fullName>
    </recommendedName>
</protein>